<dbReference type="OMA" id="HEAQWEA"/>
<gene>
    <name evidence="3" type="ORF">MICPUN_61112</name>
</gene>
<protein>
    <submittedName>
        <fullName evidence="3">Uncharacterized protein</fullName>
    </submittedName>
</protein>
<feature type="coiled-coil region" evidence="1">
    <location>
        <begin position="239"/>
        <end position="281"/>
    </location>
</feature>
<dbReference type="KEGG" id="mis:MICPUN_61112"/>
<evidence type="ECO:0000313" key="4">
    <source>
        <dbReference type="Proteomes" id="UP000002009"/>
    </source>
</evidence>
<dbReference type="RefSeq" id="XP_002504174.1">
    <property type="nucleotide sequence ID" value="XM_002504128.1"/>
</dbReference>
<feature type="compositionally biased region" description="Basic and acidic residues" evidence="2">
    <location>
        <begin position="27"/>
        <end position="36"/>
    </location>
</feature>
<feature type="region of interest" description="Disordered" evidence="2">
    <location>
        <begin position="504"/>
        <end position="685"/>
    </location>
</feature>
<dbReference type="Proteomes" id="UP000002009">
    <property type="component" value="Chromosome 9"/>
</dbReference>
<evidence type="ECO:0000256" key="2">
    <source>
        <dbReference type="SAM" id="MobiDB-lite"/>
    </source>
</evidence>
<feature type="region of interest" description="Disordered" evidence="2">
    <location>
        <begin position="747"/>
        <end position="778"/>
    </location>
</feature>
<feature type="coiled-coil region" evidence="1">
    <location>
        <begin position="435"/>
        <end position="465"/>
    </location>
</feature>
<feature type="compositionally biased region" description="Low complexity" evidence="2">
    <location>
        <begin position="757"/>
        <end position="767"/>
    </location>
</feature>
<evidence type="ECO:0000256" key="1">
    <source>
        <dbReference type="SAM" id="Coils"/>
    </source>
</evidence>
<keyword evidence="1" id="KW-0175">Coiled coil</keyword>
<evidence type="ECO:0000313" key="3">
    <source>
        <dbReference type="EMBL" id="ACO65432.1"/>
    </source>
</evidence>
<feature type="compositionally biased region" description="Pro residues" evidence="2">
    <location>
        <begin position="634"/>
        <end position="645"/>
    </location>
</feature>
<dbReference type="InParanoid" id="C1EBL3"/>
<reference evidence="3 4" key="1">
    <citation type="journal article" date="2009" name="Science">
        <title>Green evolution and dynamic adaptations revealed by genomes of the marine picoeukaryotes Micromonas.</title>
        <authorList>
            <person name="Worden A.Z."/>
            <person name="Lee J.H."/>
            <person name="Mock T."/>
            <person name="Rouze P."/>
            <person name="Simmons M.P."/>
            <person name="Aerts A.L."/>
            <person name="Allen A.E."/>
            <person name="Cuvelier M.L."/>
            <person name="Derelle E."/>
            <person name="Everett M.V."/>
            <person name="Foulon E."/>
            <person name="Grimwood J."/>
            <person name="Gundlach H."/>
            <person name="Henrissat B."/>
            <person name="Napoli C."/>
            <person name="McDonald S.M."/>
            <person name="Parker M.S."/>
            <person name="Rombauts S."/>
            <person name="Salamov A."/>
            <person name="Von Dassow P."/>
            <person name="Badger J.H."/>
            <person name="Coutinho P.M."/>
            <person name="Demir E."/>
            <person name="Dubchak I."/>
            <person name="Gentemann C."/>
            <person name="Eikrem W."/>
            <person name="Gready J.E."/>
            <person name="John U."/>
            <person name="Lanier W."/>
            <person name="Lindquist E.A."/>
            <person name="Lucas S."/>
            <person name="Mayer K.F."/>
            <person name="Moreau H."/>
            <person name="Not F."/>
            <person name="Otillar R."/>
            <person name="Panaud O."/>
            <person name="Pangilinan J."/>
            <person name="Paulsen I."/>
            <person name="Piegu B."/>
            <person name="Poliakov A."/>
            <person name="Robbens S."/>
            <person name="Schmutz J."/>
            <person name="Toulza E."/>
            <person name="Wyss T."/>
            <person name="Zelensky A."/>
            <person name="Zhou K."/>
            <person name="Armbrust E.V."/>
            <person name="Bhattacharya D."/>
            <person name="Goodenough U.W."/>
            <person name="Van de Peer Y."/>
            <person name="Grigoriev I.V."/>
        </authorList>
    </citation>
    <scope>NUCLEOTIDE SEQUENCE [LARGE SCALE GENOMIC DNA]</scope>
    <source>
        <strain evidence="4">RCC299 / NOUM17</strain>
    </source>
</reference>
<proteinExistence type="predicted"/>
<name>C1EBL3_MICCC</name>
<feature type="region of interest" description="Disordered" evidence="2">
    <location>
        <begin position="1"/>
        <end position="36"/>
    </location>
</feature>
<feature type="compositionally biased region" description="Basic and acidic residues" evidence="2">
    <location>
        <begin position="646"/>
        <end position="670"/>
    </location>
</feature>
<dbReference type="EMBL" id="CP001329">
    <property type="protein sequence ID" value="ACO65432.1"/>
    <property type="molecule type" value="Genomic_DNA"/>
</dbReference>
<feature type="region of interest" description="Disordered" evidence="2">
    <location>
        <begin position="910"/>
        <end position="940"/>
    </location>
</feature>
<sequence length="940" mass="101052">MSFAKPGTKPPKPVPIRGRGAARRKPSKEDEVSERERRYLEELGKEVDRNTAYLQREKDALDVLQRERSANSPVPKQRPMPPGAYPNATEEANHVVVDPAQIPGLGGGGHGERRHFASPNDGGIRAYPSWDDNVGGYTIPAGGVAKMAALSEEMDHLDAAEYERLAGAGGVETLAPDHAVHAAAVAHARRPLAPSPGAFPGHLPENPDYFNVRRMKRTPGPVSFSVAGVDPVEFSRDPRAAAEARIRQEKRDRLRAELDEQVRLKKERERLIKEADDAREKAEVGRVSHYDRWGKRGGGGEPLVDDRGHLIAELKGVDIRSPANAQAAAAAASNAMNESLSPGRVAEIVGYPGGDQRAPMAGVPRRGVNPGAGEYSSPFRRAGGGPSSFYLGGEVNAGPNDLGKVTGAHHTAAELSMAEVKRLQLIKDLDEQVRIKKEQERIRALEEAIQEAKIERRIQETIEEERRVLALKEAQMAAMNGGEYDEHGDVGFTGDAAVTTVTTAGGGRVMNSPPAPPRPLTGTEPEPGMPGEDFGDFVGDVVLDDGLEDFEPPPPASDEAVTTVTTAGGSEAAAACDDDAFIPASASPAPAPRPSKVIHSPPASVDPKPIANRQLDFGDVPGLEGHVPSRVVHSPPPGSPPPSPPRADRDLGSLRSSRQFDRDRNFEMDRYHHRSNRPTSAHTPQLRDMVAELEADKRRLQEELDGKRRQLHEAQWEAAHAVRERDLAERERDLEAQLAAVRAQLAAAPRGAGGSRGSSRPVSAAPSLRASRDKPPVRLSAEGIREPVRVSMDDYDAPTVTIDRYNRPYAPASAADAGVTDLNALEEFVVSSKFVRADAPLGAVPGGGNVNVVAKGHTVRPSELARARKMGDVGAGAAAKTPPPQRAIGPNYTVPDRAPRVAGLQRRAVRGVRPKRDENEPVGKPVWGANRPKSRAIRWT</sequence>
<accession>C1EBL3</accession>
<dbReference type="OrthoDB" id="2021194at2759"/>
<feature type="region of interest" description="Disordered" evidence="2">
    <location>
        <begin position="63"/>
        <end position="88"/>
    </location>
</feature>
<dbReference type="AlphaFoldDB" id="C1EBL3"/>
<keyword evidence="4" id="KW-1185">Reference proteome</keyword>
<organism evidence="3 4">
    <name type="scientific">Micromonas commoda (strain RCC299 / NOUM17 / CCMP2709)</name>
    <name type="common">Picoplanktonic green alga</name>
    <dbReference type="NCBI Taxonomy" id="296587"/>
    <lineage>
        <taxon>Eukaryota</taxon>
        <taxon>Viridiplantae</taxon>
        <taxon>Chlorophyta</taxon>
        <taxon>Mamiellophyceae</taxon>
        <taxon>Mamiellales</taxon>
        <taxon>Mamiellaceae</taxon>
        <taxon>Micromonas</taxon>
    </lineage>
</organism>
<dbReference type="GeneID" id="8246350"/>
<feature type="compositionally biased region" description="Acidic residues" evidence="2">
    <location>
        <begin position="542"/>
        <end position="551"/>
    </location>
</feature>